<dbReference type="InterPro" id="IPR004358">
    <property type="entry name" value="Sig_transdc_His_kin-like_C"/>
</dbReference>
<dbReference type="InterPro" id="IPR005467">
    <property type="entry name" value="His_kinase_dom"/>
</dbReference>
<keyword evidence="10" id="KW-0067">ATP-binding</keyword>
<gene>
    <name evidence="16" type="ordered locus">Despr_2861</name>
</gene>
<keyword evidence="6" id="KW-0808">Transferase</keyword>
<keyword evidence="8" id="KW-0547">Nucleotide-binding</keyword>
<dbReference type="InterPro" id="IPR033479">
    <property type="entry name" value="dCache_1"/>
</dbReference>
<keyword evidence="17" id="KW-1185">Reference proteome</keyword>
<proteinExistence type="predicted"/>
<evidence type="ECO:0000256" key="9">
    <source>
        <dbReference type="ARBA" id="ARBA00022777"/>
    </source>
</evidence>
<keyword evidence="12" id="KW-0902">Two-component regulatory system</keyword>
<dbReference type="Pfam" id="PF02743">
    <property type="entry name" value="dCache_1"/>
    <property type="match status" value="1"/>
</dbReference>
<evidence type="ECO:0000256" key="6">
    <source>
        <dbReference type="ARBA" id="ARBA00022679"/>
    </source>
</evidence>
<reference evidence="16 17" key="1">
    <citation type="journal article" date="2011" name="Stand. Genomic Sci.">
        <title>Complete genome sequence of Desulfobulbus propionicus type strain (1pr3).</title>
        <authorList>
            <person name="Pagani I."/>
            <person name="Lapidus A."/>
            <person name="Nolan M."/>
            <person name="Lucas S."/>
            <person name="Hammon N."/>
            <person name="Deshpande S."/>
            <person name="Cheng J.F."/>
            <person name="Chertkov O."/>
            <person name="Davenport K."/>
            <person name="Tapia R."/>
            <person name="Han C."/>
            <person name="Goodwin L."/>
            <person name="Pitluck S."/>
            <person name="Liolios K."/>
            <person name="Mavromatis K."/>
            <person name="Ivanova N."/>
            <person name="Mikhailova N."/>
            <person name="Pati A."/>
            <person name="Chen A."/>
            <person name="Palaniappan K."/>
            <person name="Land M."/>
            <person name="Hauser L."/>
            <person name="Chang Y.J."/>
            <person name="Jeffries C.D."/>
            <person name="Detter J.C."/>
            <person name="Brambilla E."/>
            <person name="Kannan K.P."/>
            <person name="Djao O.D."/>
            <person name="Rohde M."/>
            <person name="Pukall R."/>
            <person name="Spring S."/>
            <person name="Goker M."/>
            <person name="Sikorski J."/>
            <person name="Woyke T."/>
            <person name="Bristow J."/>
            <person name="Eisen J.A."/>
            <person name="Markowitz V."/>
            <person name="Hugenholtz P."/>
            <person name="Kyrpides N.C."/>
            <person name="Klenk H.P."/>
        </authorList>
    </citation>
    <scope>NUCLEOTIDE SEQUENCE [LARGE SCALE GENOMIC DNA]</scope>
    <source>
        <strain evidence="17">ATCC 33891 / DSM 2032 / 1pr3</strain>
    </source>
</reference>
<evidence type="ECO:0000256" key="1">
    <source>
        <dbReference type="ARBA" id="ARBA00000085"/>
    </source>
</evidence>
<dbReference type="SMART" id="SM00388">
    <property type="entry name" value="HisKA"/>
    <property type="match status" value="1"/>
</dbReference>
<dbReference type="GO" id="GO:0005886">
    <property type="term" value="C:plasma membrane"/>
    <property type="evidence" value="ECO:0007669"/>
    <property type="project" value="UniProtKB-SubCell"/>
</dbReference>
<evidence type="ECO:0000256" key="10">
    <source>
        <dbReference type="ARBA" id="ARBA00022840"/>
    </source>
</evidence>
<keyword evidence="13 14" id="KW-0472">Membrane</keyword>
<dbReference type="EMBL" id="CP002364">
    <property type="protein sequence ID" value="ADW18995.1"/>
    <property type="molecule type" value="Genomic_DNA"/>
</dbReference>
<evidence type="ECO:0000256" key="7">
    <source>
        <dbReference type="ARBA" id="ARBA00022692"/>
    </source>
</evidence>
<dbReference type="Gene3D" id="3.30.450.20">
    <property type="entry name" value="PAS domain"/>
    <property type="match status" value="1"/>
</dbReference>
<dbReference type="Gene3D" id="3.30.565.10">
    <property type="entry name" value="Histidine kinase-like ATPase, C-terminal domain"/>
    <property type="match status" value="1"/>
</dbReference>
<dbReference type="Proteomes" id="UP000006365">
    <property type="component" value="Chromosome"/>
</dbReference>
<dbReference type="InterPro" id="IPR036890">
    <property type="entry name" value="HATPase_C_sf"/>
</dbReference>
<evidence type="ECO:0000256" key="12">
    <source>
        <dbReference type="ARBA" id="ARBA00023012"/>
    </source>
</evidence>
<dbReference type="PRINTS" id="PR00344">
    <property type="entry name" value="BCTRLSENSOR"/>
</dbReference>
<dbReference type="RefSeq" id="WP_015725520.1">
    <property type="nucleotide sequence ID" value="NC_014972.1"/>
</dbReference>
<dbReference type="CDD" id="cd00082">
    <property type="entry name" value="HisKA"/>
    <property type="match status" value="1"/>
</dbReference>
<accession>A0A7U3YP75</accession>
<dbReference type="PANTHER" id="PTHR43065">
    <property type="entry name" value="SENSOR HISTIDINE KINASE"/>
    <property type="match status" value="1"/>
</dbReference>
<name>A0A7U3YP75_DESPD</name>
<evidence type="ECO:0000256" key="5">
    <source>
        <dbReference type="ARBA" id="ARBA00022553"/>
    </source>
</evidence>
<dbReference type="InterPro" id="IPR003594">
    <property type="entry name" value="HATPase_dom"/>
</dbReference>
<dbReference type="GO" id="GO:0005524">
    <property type="term" value="F:ATP binding"/>
    <property type="evidence" value="ECO:0007669"/>
    <property type="project" value="UniProtKB-KW"/>
</dbReference>
<dbReference type="PANTHER" id="PTHR43065:SF46">
    <property type="entry name" value="C4-DICARBOXYLATE TRANSPORT SENSOR PROTEIN DCTB"/>
    <property type="match status" value="1"/>
</dbReference>
<evidence type="ECO:0000256" key="11">
    <source>
        <dbReference type="ARBA" id="ARBA00022989"/>
    </source>
</evidence>
<feature type="transmembrane region" description="Helical" evidence="14">
    <location>
        <begin position="12"/>
        <end position="35"/>
    </location>
</feature>
<dbReference type="Pfam" id="PF00512">
    <property type="entry name" value="HisKA"/>
    <property type="match status" value="1"/>
</dbReference>
<evidence type="ECO:0000256" key="14">
    <source>
        <dbReference type="SAM" id="Phobius"/>
    </source>
</evidence>
<evidence type="ECO:0000256" key="13">
    <source>
        <dbReference type="ARBA" id="ARBA00023136"/>
    </source>
</evidence>
<feature type="transmembrane region" description="Helical" evidence="14">
    <location>
        <begin position="275"/>
        <end position="295"/>
    </location>
</feature>
<dbReference type="SMART" id="SM00387">
    <property type="entry name" value="HATPase_c"/>
    <property type="match status" value="1"/>
</dbReference>
<sequence>MERNYRKLWWQHCLAIICFSVVPLLFVNISLYVLFDRIYTDTVTETLRSSAENRRDAIDLFFSERIAQLFTVANTNTFKDLTDENYLNRVFDIMHAKSTSYMDIGIIDNEGRHLSYVGPYYDLLKQVNYKNEPWFNAVKANGIYISDIFMGYRKVPHFIIAVMVREKSTSWILRVTINLKNIDDIVHKAWIGTLSDAYIVNGKNILQTRPRFGGDFLEPAGGPDFSSTVATKISRLAYKGSEAFYAAIPVANTKWVLVIKENPDEILSPLQKGKYWMAFLSLLGLTIIATGAALFTNTLINRIEETDRENAANSDMLLQANKMIALSKMAAGIAHEVNNPLASISEKAGWMKDLLAEEDIAASPNFAEFSESIDKIEYHVDRARKIVHNLLGFARRMEPAKEKININNLLDETTGLLENEARYVNILIKKQYAENVPVITSDLSQIQQVVLNLLNNAIDAIGSDGTITVGSRYLEDTDQVELWVADTGKGIPEAEQSKIFEPFFTTKAVGKGTGLGLSISYSIIEKLGGKMRVQSKVGEGTMFTILLPKN</sequence>
<evidence type="ECO:0000256" key="4">
    <source>
        <dbReference type="ARBA" id="ARBA00022475"/>
    </source>
</evidence>
<comment type="catalytic activity">
    <reaction evidence="1">
        <text>ATP + protein L-histidine = ADP + protein N-phospho-L-histidine.</text>
        <dbReference type="EC" id="2.7.13.3"/>
    </reaction>
</comment>
<evidence type="ECO:0000259" key="15">
    <source>
        <dbReference type="PROSITE" id="PS50109"/>
    </source>
</evidence>
<organism evidence="16 17">
    <name type="scientific">Desulfobulbus propionicus (strain ATCC 33891 / DSM 2032 / VKM B-1956 / 1pr3)</name>
    <dbReference type="NCBI Taxonomy" id="577650"/>
    <lineage>
        <taxon>Bacteria</taxon>
        <taxon>Pseudomonadati</taxon>
        <taxon>Thermodesulfobacteriota</taxon>
        <taxon>Desulfobulbia</taxon>
        <taxon>Desulfobulbales</taxon>
        <taxon>Desulfobulbaceae</taxon>
        <taxon>Desulfobulbus</taxon>
    </lineage>
</organism>
<feature type="domain" description="Histidine kinase" evidence="15">
    <location>
        <begin position="332"/>
        <end position="550"/>
    </location>
</feature>
<comment type="subcellular location">
    <subcellularLocation>
        <location evidence="2">Cell membrane</location>
        <topology evidence="2">Multi-pass membrane protein</topology>
    </subcellularLocation>
</comment>
<dbReference type="InterPro" id="IPR036097">
    <property type="entry name" value="HisK_dim/P_sf"/>
</dbReference>
<protein>
    <recommendedName>
        <fullName evidence="3">histidine kinase</fullName>
        <ecNumber evidence="3">2.7.13.3</ecNumber>
    </recommendedName>
</protein>
<evidence type="ECO:0000256" key="2">
    <source>
        <dbReference type="ARBA" id="ARBA00004651"/>
    </source>
</evidence>
<dbReference type="SUPFAM" id="SSF47384">
    <property type="entry name" value="Homodimeric domain of signal transducing histidine kinase"/>
    <property type="match status" value="1"/>
</dbReference>
<evidence type="ECO:0000313" key="16">
    <source>
        <dbReference type="EMBL" id="ADW18995.1"/>
    </source>
</evidence>
<keyword evidence="9 16" id="KW-0418">Kinase</keyword>
<dbReference type="KEGG" id="dpr:Despr_2861"/>
<dbReference type="SUPFAM" id="SSF55874">
    <property type="entry name" value="ATPase domain of HSP90 chaperone/DNA topoisomerase II/histidine kinase"/>
    <property type="match status" value="1"/>
</dbReference>
<dbReference type="AlphaFoldDB" id="A0A7U3YP75"/>
<evidence type="ECO:0000256" key="3">
    <source>
        <dbReference type="ARBA" id="ARBA00012438"/>
    </source>
</evidence>
<dbReference type="GO" id="GO:0000155">
    <property type="term" value="F:phosphorelay sensor kinase activity"/>
    <property type="evidence" value="ECO:0007669"/>
    <property type="project" value="InterPro"/>
</dbReference>
<keyword evidence="7 14" id="KW-0812">Transmembrane</keyword>
<evidence type="ECO:0000313" key="17">
    <source>
        <dbReference type="Proteomes" id="UP000006365"/>
    </source>
</evidence>
<dbReference type="EC" id="2.7.13.3" evidence="3"/>
<keyword evidence="4" id="KW-1003">Cell membrane</keyword>
<dbReference type="Gene3D" id="1.10.287.130">
    <property type="match status" value="1"/>
</dbReference>
<dbReference type="PROSITE" id="PS50109">
    <property type="entry name" value="HIS_KIN"/>
    <property type="match status" value="1"/>
</dbReference>
<dbReference type="CDD" id="cd18773">
    <property type="entry name" value="PDC1_HK_sensor"/>
    <property type="match status" value="1"/>
</dbReference>
<keyword evidence="5" id="KW-0597">Phosphoprotein</keyword>
<dbReference type="Pfam" id="PF02518">
    <property type="entry name" value="HATPase_c"/>
    <property type="match status" value="1"/>
</dbReference>
<keyword evidence="11 14" id="KW-1133">Transmembrane helix</keyword>
<dbReference type="InterPro" id="IPR003661">
    <property type="entry name" value="HisK_dim/P_dom"/>
</dbReference>
<evidence type="ECO:0000256" key="8">
    <source>
        <dbReference type="ARBA" id="ARBA00022741"/>
    </source>
</evidence>